<dbReference type="InterPro" id="IPR001610">
    <property type="entry name" value="PAC"/>
</dbReference>
<dbReference type="InterPro" id="IPR035965">
    <property type="entry name" value="PAS-like_dom_sf"/>
</dbReference>
<organism evidence="9 10">
    <name type="scientific">Pseudoduganella namucuonensis</name>
    <dbReference type="NCBI Taxonomy" id="1035707"/>
    <lineage>
        <taxon>Bacteria</taxon>
        <taxon>Pseudomonadati</taxon>
        <taxon>Pseudomonadota</taxon>
        <taxon>Betaproteobacteria</taxon>
        <taxon>Burkholderiales</taxon>
        <taxon>Oxalobacteraceae</taxon>
        <taxon>Telluria group</taxon>
        <taxon>Pseudoduganella</taxon>
    </lineage>
</organism>
<dbReference type="InterPro" id="IPR013656">
    <property type="entry name" value="PAS_4"/>
</dbReference>
<dbReference type="InterPro" id="IPR052155">
    <property type="entry name" value="Biofilm_reg_signaling"/>
</dbReference>
<dbReference type="InterPro" id="IPR000700">
    <property type="entry name" value="PAS-assoc_C"/>
</dbReference>
<dbReference type="PROSITE" id="PS50112">
    <property type="entry name" value="PAS"/>
    <property type="match status" value="1"/>
</dbReference>
<evidence type="ECO:0000313" key="10">
    <source>
        <dbReference type="Proteomes" id="UP000199391"/>
    </source>
</evidence>
<keyword evidence="2" id="KW-0597">Phosphoprotein</keyword>
<dbReference type="NCBIfam" id="TIGR00254">
    <property type="entry name" value="GGDEF"/>
    <property type="match status" value="1"/>
</dbReference>
<evidence type="ECO:0000259" key="4">
    <source>
        <dbReference type="PROSITE" id="PS50110"/>
    </source>
</evidence>
<dbReference type="PROSITE" id="PS50887">
    <property type="entry name" value="GGDEF"/>
    <property type="match status" value="1"/>
</dbReference>
<dbReference type="InterPro" id="IPR035919">
    <property type="entry name" value="EAL_sf"/>
</dbReference>
<accession>A0A1I7H201</accession>
<dbReference type="SUPFAM" id="SSF55785">
    <property type="entry name" value="PYP-like sensor domain (PAS domain)"/>
    <property type="match status" value="2"/>
</dbReference>
<dbReference type="SUPFAM" id="SSF141868">
    <property type="entry name" value="EAL domain-like"/>
    <property type="match status" value="1"/>
</dbReference>
<dbReference type="Proteomes" id="UP000199391">
    <property type="component" value="Unassembled WGS sequence"/>
</dbReference>
<dbReference type="CDD" id="cd17569">
    <property type="entry name" value="REC_HupR-like"/>
    <property type="match status" value="1"/>
</dbReference>
<dbReference type="InterPro" id="IPR013655">
    <property type="entry name" value="PAS_fold_3"/>
</dbReference>
<name>A0A1I7H201_9BURK</name>
<dbReference type="Gene3D" id="3.30.450.20">
    <property type="entry name" value="PAS domain"/>
    <property type="match status" value="2"/>
</dbReference>
<feature type="domain" description="GGDEF" evidence="8">
    <location>
        <begin position="298"/>
        <end position="431"/>
    </location>
</feature>
<feature type="region of interest" description="Disordered" evidence="3">
    <location>
        <begin position="868"/>
        <end position="889"/>
    </location>
</feature>
<dbReference type="Pfam" id="PF08447">
    <property type="entry name" value="PAS_3"/>
    <property type="match status" value="1"/>
</dbReference>
<dbReference type="FunFam" id="3.30.70.270:FF:000001">
    <property type="entry name" value="Diguanylate cyclase domain protein"/>
    <property type="match status" value="1"/>
</dbReference>
<dbReference type="AlphaFoldDB" id="A0A1I7H201"/>
<sequence>MLNESTQRFHATFDLAPVGIVHMALDGQFLLFNAQFRDMLGYGDDEISSLTIHQIAHPDEGADFGPTIARLLAGPEAFSHRCDRRYRCQDGDFIWTSVAISLVRDGRQSPKHLIAVIENITARKQMEHALRQSERFMKSTIDALSQHICVTDEDGTILTVNKAWQEFALENGVLLGAAWERKNYLAIHEQAADMGTHDAGVLAAGLREVACGVRDEFNMGYRRNSPTAQRWFTVRVTRFPAGGATRLVIAHEDVTQTRQAENELQYLVHHDKLTGLPNRSLLQDRLRQAIVHADRYGYRVWVIFIDLDRFKLVNDTLGHKAGDCLLNTIATRLKLVLRGTDTAARFGGDEFVLILSECFEEGLAPSILHRVMSTIAEPVVIEEQEFFLSCSMGIAVYPNDAADPETLVDHADRAMYRAKELGRNSYQFYAAAMNEFSLERLRLEKHLRNALERDEFILHYQPQVDLTTGEIVGMEALIRWQHPELGMVPPDQFIGLAEETGLIVPIGAWVMRTACAQNKAWQRSGLGNLRIAVNLSARQFAQENLVESVASVLAETGLAPQLLDIEITESIVMTDVEEAVNTLNAFKALGVKLSIDDFGTGYSSLSYLQRFPIDVLKIDRSFVADITEGADKGAIANAIIAMAHNLGIDVIAEGVETEAQCDTLSQNMCDQIQGYWFSRPVAAETIETMLQEKKTLPANLLRLRAPQRTLLIVDDERNVGLALRRALRSTGIRILMARSGREGLELLAENRVDVILADQRMPGMTGVEFLRTAKQKYPDTMRIVLSGYTELQSITDAVNAGAVYRFLTKPWEDDQLRKHLEEAFAHKEMVDENRRLNLIVQTANKDLAASNRQLRNIVAQKQGLGGQPLAIGQRMEREDASEVATDDRQ</sequence>
<evidence type="ECO:0000259" key="7">
    <source>
        <dbReference type="PROSITE" id="PS50883"/>
    </source>
</evidence>
<dbReference type="Pfam" id="PF00563">
    <property type="entry name" value="EAL"/>
    <property type="match status" value="1"/>
</dbReference>
<dbReference type="PROSITE" id="PS50110">
    <property type="entry name" value="RESPONSE_REGULATORY"/>
    <property type="match status" value="1"/>
</dbReference>
<dbReference type="PANTHER" id="PTHR44757:SF2">
    <property type="entry name" value="BIOFILM ARCHITECTURE MAINTENANCE PROTEIN MBAA"/>
    <property type="match status" value="1"/>
</dbReference>
<dbReference type="Gene3D" id="3.20.20.450">
    <property type="entry name" value="EAL domain"/>
    <property type="match status" value="1"/>
</dbReference>
<dbReference type="InterPro" id="IPR029787">
    <property type="entry name" value="Nucleotide_cyclase"/>
</dbReference>
<dbReference type="CDD" id="cd01948">
    <property type="entry name" value="EAL"/>
    <property type="match status" value="1"/>
</dbReference>
<dbReference type="PROSITE" id="PS50883">
    <property type="entry name" value="EAL"/>
    <property type="match status" value="1"/>
</dbReference>
<dbReference type="CDD" id="cd01949">
    <property type="entry name" value="GGDEF"/>
    <property type="match status" value="1"/>
</dbReference>
<reference evidence="10" key="1">
    <citation type="submission" date="2016-10" db="EMBL/GenBank/DDBJ databases">
        <authorList>
            <person name="Varghese N."/>
            <person name="Submissions S."/>
        </authorList>
    </citation>
    <scope>NUCLEOTIDE SEQUENCE [LARGE SCALE GENOMIC DNA]</scope>
    <source>
        <strain evidence="10">CGMCC 1.11014</strain>
    </source>
</reference>
<dbReference type="Pfam" id="PF08448">
    <property type="entry name" value="PAS_4"/>
    <property type="match status" value="1"/>
</dbReference>
<dbReference type="InterPro" id="IPR043128">
    <property type="entry name" value="Rev_trsase/Diguanyl_cyclase"/>
</dbReference>
<dbReference type="SMART" id="SM00052">
    <property type="entry name" value="EAL"/>
    <property type="match status" value="1"/>
</dbReference>
<feature type="compositionally biased region" description="Basic and acidic residues" evidence="3">
    <location>
        <begin position="874"/>
        <end position="889"/>
    </location>
</feature>
<evidence type="ECO:0000259" key="8">
    <source>
        <dbReference type="PROSITE" id="PS50887"/>
    </source>
</evidence>
<keyword evidence="10" id="KW-1185">Reference proteome</keyword>
<dbReference type="FunFam" id="3.20.20.450:FF:000001">
    <property type="entry name" value="Cyclic di-GMP phosphodiesterase yahA"/>
    <property type="match status" value="1"/>
</dbReference>
<dbReference type="SMART" id="SM00267">
    <property type="entry name" value="GGDEF"/>
    <property type="match status" value="1"/>
</dbReference>
<evidence type="ECO:0000313" key="9">
    <source>
        <dbReference type="EMBL" id="SFU54718.1"/>
    </source>
</evidence>
<dbReference type="InterPro" id="IPR000160">
    <property type="entry name" value="GGDEF_dom"/>
</dbReference>
<dbReference type="Gene3D" id="3.30.70.270">
    <property type="match status" value="1"/>
</dbReference>
<dbReference type="STRING" id="1035707.SAMN05216552_1004272"/>
<dbReference type="SMART" id="SM00086">
    <property type="entry name" value="PAC"/>
    <property type="match status" value="1"/>
</dbReference>
<dbReference type="SMART" id="SM00091">
    <property type="entry name" value="PAS"/>
    <property type="match status" value="2"/>
</dbReference>
<dbReference type="GO" id="GO:0071732">
    <property type="term" value="P:cellular response to nitric oxide"/>
    <property type="evidence" value="ECO:0007669"/>
    <property type="project" value="UniProtKB-ARBA"/>
</dbReference>
<dbReference type="NCBIfam" id="TIGR00229">
    <property type="entry name" value="sensory_box"/>
    <property type="match status" value="1"/>
</dbReference>
<dbReference type="GO" id="GO:0071111">
    <property type="term" value="F:cyclic-guanylate-specific phosphodiesterase activity"/>
    <property type="evidence" value="ECO:0007669"/>
    <property type="project" value="UniProtKB-EC"/>
</dbReference>
<evidence type="ECO:0000256" key="3">
    <source>
        <dbReference type="SAM" id="MobiDB-lite"/>
    </source>
</evidence>
<dbReference type="PROSITE" id="PS50113">
    <property type="entry name" value="PAC"/>
    <property type="match status" value="1"/>
</dbReference>
<feature type="domain" description="Response regulatory" evidence="4">
    <location>
        <begin position="709"/>
        <end position="824"/>
    </location>
</feature>
<evidence type="ECO:0000256" key="2">
    <source>
        <dbReference type="PROSITE-ProRule" id="PRU00169"/>
    </source>
</evidence>
<dbReference type="InterPro" id="IPR001633">
    <property type="entry name" value="EAL_dom"/>
</dbReference>
<dbReference type="GO" id="GO:0000160">
    <property type="term" value="P:phosphorelay signal transduction system"/>
    <property type="evidence" value="ECO:0007669"/>
    <property type="project" value="InterPro"/>
</dbReference>
<dbReference type="SUPFAM" id="SSF52172">
    <property type="entry name" value="CheY-like"/>
    <property type="match status" value="1"/>
</dbReference>
<dbReference type="SUPFAM" id="SSF55073">
    <property type="entry name" value="Nucleotide cyclase"/>
    <property type="match status" value="1"/>
</dbReference>
<dbReference type="InterPro" id="IPR011006">
    <property type="entry name" value="CheY-like_superfamily"/>
</dbReference>
<evidence type="ECO:0000259" key="6">
    <source>
        <dbReference type="PROSITE" id="PS50113"/>
    </source>
</evidence>
<feature type="domain" description="PAC" evidence="6">
    <location>
        <begin position="80"/>
        <end position="132"/>
    </location>
</feature>
<dbReference type="InterPro" id="IPR001789">
    <property type="entry name" value="Sig_transdc_resp-reg_receiver"/>
</dbReference>
<dbReference type="Pfam" id="PF00990">
    <property type="entry name" value="GGDEF"/>
    <property type="match status" value="1"/>
</dbReference>
<feature type="domain" description="PAS" evidence="5">
    <location>
        <begin position="5"/>
        <end position="75"/>
    </location>
</feature>
<evidence type="ECO:0000256" key="1">
    <source>
        <dbReference type="ARBA" id="ARBA00051114"/>
    </source>
</evidence>
<dbReference type="CDD" id="cd00130">
    <property type="entry name" value="PAS"/>
    <property type="match status" value="1"/>
</dbReference>
<dbReference type="Gene3D" id="3.40.50.2300">
    <property type="match status" value="1"/>
</dbReference>
<gene>
    <name evidence="9" type="ORF">SAMN05216552_1004272</name>
</gene>
<proteinExistence type="predicted"/>
<dbReference type="InterPro" id="IPR000014">
    <property type="entry name" value="PAS"/>
</dbReference>
<dbReference type="PANTHER" id="PTHR44757">
    <property type="entry name" value="DIGUANYLATE CYCLASE DGCP"/>
    <property type="match status" value="1"/>
</dbReference>
<protein>
    <submittedName>
        <fullName evidence="9">PAS domain S-box-containing protein/diguanylate cyclase (GGDEF) domain-containing protein</fullName>
    </submittedName>
</protein>
<comment type="catalytic activity">
    <reaction evidence="1">
        <text>3',3'-c-di-GMP + H2O = 5'-phosphoguanylyl(3'-&gt;5')guanosine + H(+)</text>
        <dbReference type="Rhea" id="RHEA:24902"/>
        <dbReference type="ChEBI" id="CHEBI:15377"/>
        <dbReference type="ChEBI" id="CHEBI:15378"/>
        <dbReference type="ChEBI" id="CHEBI:58754"/>
        <dbReference type="ChEBI" id="CHEBI:58805"/>
        <dbReference type="EC" id="3.1.4.52"/>
    </reaction>
    <physiologicalReaction direction="left-to-right" evidence="1">
        <dbReference type="Rhea" id="RHEA:24903"/>
    </physiologicalReaction>
</comment>
<dbReference type="SMART" id="SM00448">
    <property type="entry name" value="REC"/>
    <property type="match status" value="1"/>
</dbReference>
<evidence type="ECO:0000259" key="5">
    <source>
        <dbReference type="PROSITE" id="PS50112"/>
    </source>
</evidence>
<feature type="modified residue" description="4-aspartylphosphate" evidence="2">
    <location>
        <position position="758"/>
    </location>
</feature>
<dbReference type="Pfam" id="PF00072">
    <property type="entry name" value="Response_reg"/>
    <property type="match status" value="1"/>
</dbReference>
<dbReference type="EMBL" id="FPBO01000004">
    <property type="protein sequence ID" value="SFU54718.1"/>
    <property type="molecule type" value="Genomic_DNA"/>
</dbReference>
<feature type="domain" description="EAL" evidence="7">
    <location>
        <begin position="440"/>
        <end position="694"/>
    </location>
</feature>